<feature type="compositionally biased region" description="Polar residues" evidence="1">
    <location>
        <begin position="11"/>
        <end position="20"/>
    </location>
</feature>
<sequence>MIFRNHLQIGDCSSSGNRSPDPTAPFASRYVRDYPIQVSSTMYESNPASLIAFNLICFADGEHRKRVFSTILQLSTGMRIRWLFGRNDHPKQHPSTDVDNVSFMVRQMMILIKLRLSGQSIIDPVNDLFF</sequence>
<feature type="region of interest" description="Disordered" evidence="1">
    <location>
        <begin position="1"/>
        <end position="24"/>
    </location>
</feature>
<gene>
    <name evidence="2" type="ORF">GWI33_011532</name>
</gene>
<reference evidence="2" key="1">
    <citation type="submission" date="2020-08" db="EMBL/GenBank/DDBJ databases">
        <title>Genome sequencing and assembly of the red palm weevil Rhynchophorus ferrugineus.</title>
        <authorList>
            <person name="Dias G.B."/>
            <person name="Bergman C.M."/>
            <person name="Manee M."/>
        </authorList>
    </citation>
    <scope>NUCLEOTIDE SEQUENCE</scope>
    <source>
        <strain evidence="2">AA-2017</strain>
        <tissue evidence="2">Whole larva</tissue>
    </source>
</reference>
<protein>
    <submittedName>
        <fullName evidence="2">Uncharacterized protein</fullName>
    </submittedName>
</protein>
<evidence type="ECO:0000313" key="3">
    <source>
        <dbReference type="Proteomes" id="UP000625711"/>
    </source>
</evidence>
<name>A0A834MJ60_RHYFE</name>
<dbReference type="AlphaFoldDB" id="A0A834MJ60"/>
<accession>A0A834MJ60</accession>
<dbReference type="EMBL" id="JAACXV010000059">
    <property type="protein sequence ID" value="KAF7285206.1"/>
    <property type="molecule type" value="Genomic_DNA"/>
</dbReference>
<dbReference type="Proteomes" id="UP000625711">
    <property type="component" value="Unassembled WGS sequence"/>
</dbReference>
<proteinExistence type="predicted"/>
<organism evidence="2 3">
    <name type="scientific">Rhynchophorus ferrugineus</name>
    <name type="common">Red palm weevil</name>
    <name type="synonym">Curculio ferrugineus</name>
    <dbReference type="NCBI Taxonomy" id="354439"/>
    <lineage>
        <taxon>Eukaryota</taxon>
        <taxon>Metazoa</taxon>
        <taxon>Ecdysozoa</taxon>
        <taxon>Arthropoda</taxon>
        <taxon>Hexapoda</taxon>
        <taxon>Insecta</taxon>
        <taxon>Pterygota</taxon>
        <taxon>Neoptera</taxon>
        <taxon>Endopterygota</taxon>
        <taxon>Coleoptera</taxon>
        <taxon>Polyphaga</taxon>
        <taxon>Cucujiformia</taxon>
        <taxon>Curculionidae</taxon>
        <taxon>Dryophthorinae</taxon>
        <taxon>Rhynchophorus</taxon>
    </lineage>
</organism>
<keyword evidence="3" id="KW-1185">Reference proteome</keyword>
<evidence type="ECO:0000313" key="2">
    <source>
        <dbReference type="EMBL" id="KAF7285206.1"/>
    </source>
</evidence>
<comment type="caution">
    <text evidence="2">The sequence shown here is derived from an EMBL/GenBank/DDBJ whole genome shotgun (WGS) entry which is preliminary data.</text>
</comment>
<evidence type="ECO:0000256" key="1">
    <source>
        <dbReference type="SAM" id="MobiDB-lite"/>
    </source>
</evidence>